<dbReference type="AlphaFoldDB" id="A0A2I1RGN3"/>
<evidence type="ECO:0000313" key="2">
    <source>
        <dbReference type="Proteomes" id="UP000234914"/>
    </source>
</evidence>
<accession>A0A2I1RGN3</accession>
<sequence length="185" mass="21064">MKTKCPNCGYQSDIDGLIRLMSGGEAFIAAFDVPCELKQPLLKYLGLFRNPMGHDLTWDKLTKIINEMIPSIKTRKVTFNKQVFDAPPQAFVWGIEQVMKQFGEGKLTLPLKNHHYLFAVMQSFDIRKDVNPNQAATLGEFVAFNGVKKPVFAGRTQQETWDIVNQAREPGESLDETYERIKSNH</sequence>
<dbReference type="Proteomes" id="UP000234914">
    <property type="component" value="Unassembled WGS sequence"/>
</dbReference>
<evidence type="ECO:0000313" key="1">
    <source>
        <dbReference type="EMBL" id="PKZ68295.1"/>
    </source>
</evidence>
<dbReference type="RefSeq" id="WP_101964765.1">
    <property type="nucleotide sequence ID" value="NZ_JAHXPO010000020.1"/>
</dbReference>
<name>A0A2I1RGN3_FAUOS</name>
<proteinExistence type="predicted"/>
<dbReference type="EMBL" id="PKJS01000011">
    <property type="protein sequence ID" value="PKZ68295.1"/>
    <property type="molecule type" value="Genomic_DNA"/>
</dbReference>
<protein>
    <submittedName>
        <fullName evidence="1">Uncharacterized protein</fullName>
    </submittedName>
</protein>
<comment type="caution">
    <text evidence="1">The sequence shown here is derived from an EMBL/GenBank/DDBJ whole genome shotgun (WGS) entry which is preliminary data.</text>
</comment>
<gene>
    <name evidence="1" type="ORF">CYJ96_09130</name>
</gene>
<organism evidence="1 2">
    <name type="scientific">Faucicola osloensis</name>
    <name type="common">Moraxella osloensis</name>
    <dbReference type="NCBI Taxonomy" id="34062"/>
    <lineage>
        <taxon>Bacteria</taxon>
        <taxon>Pseudomonadati</taxon>
        <taxon>Pseudomonadota</taxon>
        <taxon>Gammaproteobacteria</taxon>
        <taxon>Moraxellales</taxon>
        <taxon>Moraxellaceae</taxon>
        <taxon>Faucicola</taxon>
    </lineage>
</organism>
<reference evidence="1 2" key="1">
    <citation type="submission" date="2017-12" db="EMBL/GenBank/DDBJ databases">
        <title>Phylogenetic diversity of female urinary microbiome.</title>
        <authorList>
            <person name="Thomas-White K."/>
            <person name="Wolfe A.J."/>
        </authorList>
    </citation>
    <scope>NUCLEOTIDE SEQUENCE [LARGE SCALE GENOMIC DNA]</scope>
    <source>
        <strain evidence="1 2">UMB0416</strain>
    </source>
</reference>